<feature type="region of interest" description="Disordered" evidence="11">
    <location>
        <begin position="219"/>
        <end position="241"/>
    </location>
</feature>
<evidence type="ECO:0000256" key="9">
    <source>
        <dbReference type="ARBA" id="ARBA00048832"/>
    </source>
</evidence>
<evidence type="ECO:0000313" key="13">
    <source>
        <dbReference type="EMBL" id="OCF31853.1"/>
    </source>
</evidence>
<feature type="compositionally biased region" description="Acidic residues" evidence="11">
    <location>
        <begin position="633"/>
        <end position="649"/>
    </location>
</feature>
<dbReference type="InterPro" id="IPR036457">
    <property type="entry name" value="PPM-type-like_dom_sf"/>
</dbReference>
<comment type="catalytic activity">
    <reaction evidence="9">
        <text>O-phospho-L-threonyl-[protein] + H2O = L-threonyl-[protein] + phosphate</text>
        <dbReference type="Rhea" id="RHEA:47004"/>
        <dbReference type="Rhea" id="RHEA-COMP:11060"/>
        <dbReference type="Rhea" id="RHEA-COMP:11605"/>
        <dbReference type="ChEBI" id="CHEBI:15377"/>
        <dbReference type="ChEBI" id="CHEBI:30013"/>
        <dbReference type="ChEBI" id="CHEBI:43474"/>
        <dbReference type="ChEBI" id="CHEBI:61977"/>
        <dbReference type="EC" id="3.1.3.16"/>
    </reaction>
    <physiologicalReaction direction="left-to-right" evidence="9">
        <dbReference type="Rhea" id="RHEA:47005"/>
    </physiologicalReaction>
</comment>
<dbReference type="EMBL" id="KI669512">
    <property type="protein sequence ID" value="OCF31853.1"/>
    <property type="molecule type" value="Genomic_DNA"/>
</dbReference>
<reference evidence="13 14" key="1">
    <citation type="submission" date="2013-07" db="EMBL/GenBank/DDBJ databases">
        <title>The Genome Sequence of Cryptococcus heveanensis BCC8398.</title>
        <authorList>
            <consortium name="The Broad Institute Genome Sequencing Platform"/>
            <person name="Cuomo C."/>
            <person name="Litvintseva A."/>
            <person name="Chen Y."/>
            <person name="Heitman J."/>
            <person name="Sun S."/>
            <person name="Springer D."/>
            <person name="Dromer F."/>
            <person name="Young S.K."/>
            <person name="Zeng Q."/>
            <person name="Gargeya S."/>
            <person name="Fitzgerald M."/>
            <person name="Abouelleil A."/>
            <person name="Alvarado L."/>
            <person name="Berlin A.M."/>
            <person name="Chapman S.B."/>
            <person name="Dewar J."/>
            <person name="Goldberg J."/>
            <person name="Griggs A."/>
            <person name="Gujja S."/>
            <person name="Hansen M."/>
            <person name="Howarth C."/>
            <person name="Imamovic A."/>
            <person name="Larimer J."/>
            <person name="McCowan C."/>
            <person name="Murphy C."/>
            <person name="Pearson M."/>
            <person name="Priest M."/>
            <person name="Roberts A."/>
            <person name="Saif S."/>
            <person name="Shea T."/>
            <person name="Sykes S."/>
            <person name="Wortman J."/>
            <person name="Nusbaum C."/>
            <person name="Birren B."/>
        </authorList>
    </citation>
    <scope>NUCLEOTIDE SEQUENCE [LARGE SCALE GENOMIC DNA]</scope>
    <source>
        <strain evidence="13 14">BCC8398</strain>
    </source>
</reference>
<keyword evidence="6 10" id="KW-0378">Hydrolase</keyword>
<organism evidence="13 14">
    <name type="scientific">Kwoniella heveanensis BCC8398</name>
    <dbReference type="NCBI Taxonomy" id="1296120"/>
    <lineage>
        <taxon>Eukaryota</taxon>
        <taxon>Fungi</taxon>
        <taxon>Dikarya</taxon>
        <taxon>Basidiomycota</taxon>
        <taxon>Agaricomycotina</taxon>
        <taxon>Tremellomycetes</taxon>
        <taxon>Tremellales</taxon>
        <taxon>Cryptococcaceae</taxon>
        <taxon>Kwoniella</taxon>
    </lineage>
</organism>
<evidence type="ECO:0000256" key="6">
    <source>
        <dbReference type="ARBA" id="ARBA00022801"/>
    </source>
</evidence>
<dbReference type="EC" id="3.1.3.16" evidence="4"/>
<dbReference type="GO" id="GO:0046872">
    <property type="term" value="F:metal ion binding"/>
    <property type="evidence" value="ECO:0007669"/>
    <property type="project" value="UniProtKB-KW"/>
</dbReference>
<feature type="compositionally biased region" description="Polar residues" evidence="11">
    <location>
        <begin position="219"/>
        <end position="237"/>
    </location>
</feature>
<dbReference type="InterPro" id="IPR000222">
    <property type="entry name" value="PP2C_BS"/>
</dbReference>
<dbReference type="FunFam" id="3.60.40.10:FF:000016">
    <property type="entry name" value="Protein phosphatase 2C"/>
    <property type="match status" value="1"/>
</dbReference>
<comment type="cofactor">
    <cofactor evidence="1">
        <name>Mn(2+)</name>
        <dbReference type="ChEBI" id="CHEBI:29035"/>
    </cofactor>
</comment>
<dbReference type="SMART" id="SM00332">
    <property type="entry name" value="PP2Cc"/>
    <property type="match status" value="1"/>
</dbReference>
<name>A0A1B9GLJ7_9TREE</name>
<proteinExistence type="inferred from homology"/>
<dbReference type="OrthoDB" id="10264738at2759"/>
<protein>
    <recommendedName>
        <fullName evidence="4">protein-serine/threonine phosphatase</fullName>
        <ecNumber evidence="4">3.1.3.16</ecNumber>
    </recommendedName>
</protein>
<dbReference type="CDD" id="cd00143">
    <property type="entry name" value="PP2Cc"/>
    <property type="match status" value="1"/>
</dbReference>
<feature type="region of interest" description="Disordered" evidence="11">
    <location>
        <begin position="621"/>
        <end position="748"/>
    </location>
</feature>
<dbReference type="PANTHER" id="PTHR13832:SF565">
    <property type="entry name" value="AT28366P-RELATED"/>
    <property type="match status" value="1"/>
</dbReference>
<dbReference type="PANTHER" id="PTHR13832">
    <property type="entry name" value="PROTEIN PHOSPHATASE 2C"/>
    <property type="match status" value="1"/>
</dbReference>
<feature type="domain" description="PPM-type phosphatase" evidence="12">
    <location>
        <begin position="187"/>
        <end position="482"/>
    </location>
</feature>
<dbReference type="STRING" id="1296120.A0A1B9GLJ7"/>
<evidence type="ECO:0000256" key="8">
    <source>
        <dbReference type="ARBA" id="ARBA00023211"/>
    </source>
</evidence>
<evidence type="ECO:0000256" key="10">
    <source>
        <dbReference type="RuleBase" id="RU003465"/>
    </source>
</evidence>
<evidence type="ECO:0000256" key="3">
    <source>
        <dbReference type="ARBA" id="ARBA00006702"/>
    </source>
</evidence>
<evidence type="ECO:0000259" key="12">
    <source>
        <dbReference type="PROSITE" id="PS51746"/>
    </source>
</evidence>
<feature type="compositionally biased region" description="Polar residues" evidence="11">
    <location>
        <begin position="698"/>
        <end position="707"/>
    </location>
</feature>
<comment type="cofactor">
    <cofactor evidence="2">
        <name>Mg(2+)</name>
        <dbReference type="ChEBI" id="CHEBI:18420"/>
    </cofactor>
</comment>
<evidence type="ECO:0000256" key="4">
    <source>
        <dbReference type="ARBA" id="ARBA00013081"/>
    </source>
</evidence>
<keyword evidence="14" id="KW-1185">Reference proteome</keyword>
<comment type="similarity">
    <text evidence="3 10">Belongs to the PP2C family.</text>
</comment>
<keyword evidence="8" id="KW-0464">Manganese</keyword>
<accession>A0A1B9GLJ7</accession>
<dbReference type="AlphaFoldDB" id="A0A1B9GLJ7"/>
<dbReference type="Pfam" id="PF00481">
    <property type="entry name" value="PP2C"/>
    <property type="match status" value="1"/>
</dbReference>
<dbReference type="SUPFAM" id="SSF81606">
    <property type="entry name" value="PP2C-like"/>
    <property type="match status" value="1"/>
</dbReference>
<dbReference type="Gene3D" id="3.60.40.10">
    <property type="entry name" value="PPM-type phosphatase domain"/>
    <property type="match status" value="1"/>
</dbReference>
<evidence type="ECO:0000313" key="14">
    <source>
        <dbReference type="Proteomes" id="UP000092666"/>
    </source>
</evidence>
<evidence type="ECO:0000256" key="2">
    <source>
        <dbReference type="ARBA" id="ARBA00001946"/>
    </source>
</evidence>
<dbReference type="InterPro" id="IPR001932">
    <property type="entry name" value="PPM-type_phosphatase-like_dom"/>
</dbReference>
<sequence>MDKVAQLDPRNNALDIVNNLKQSVAKPVEQLRNPDVSYDEASSALSEIRNAIGAASAAYPGTGVKHDLSQITSQLGMPLEKQGKEGEQNDLDKVGHVLADVIKDVVEAVFNLKDDLKKLPLIGSLIVEIDTGLNTLLVGLQLVLTGVVQVLQGLLKGVSGLLQQLGNGLTFVTEKHTTSVIRGKKFWVGLSDMQGWRISMEDAHSVHLWLPPADSSRSVTSASDIPTQPAGSTVTNDNDTESEEDAHALFGVFDGHGGSSVAKYTGTTLHTRLSSLDSYKSGDFEAALKQAFLKTDEDLRADPSFISDPSGCTAVVGLVTKDGRIIVANSGDSRSVLGYKGQAKAMSNDHKPTNKEETARITSAGGFVEFGRVNGNLALSRAIGDFEFKQNHSLAPEKQIVTADPEIITHKLDGEEEFLVLACDGIWDCLSSQQVVDFTRRAIANGDSLGKIAEDMMVKCLATDSETGGIGCDNMTVVIVALLNGRTPEEWQEWVKDRVEKKYGYDTPESVPDIFGQNQASAGGNALSSAGFRVAGAGAGGLANLASILGASGITFRPAYESDEDEDEDIQIIGEEGKGIDATADKPDAAATALLDNKGVEGSTKPRDVTDEIDDAKAEAALNAEAKKGSVELLDEDGDSAMDSGDESDSTTTASTPAPAAASSTSSTAAAKLVNTANSPPSPIPPSFSSIGSPTVPTPQALQSMPHPQQKKSSEPQEQLKTEPQGDEPSGAVKVEGLMDTSESPLKL</sequence>
<dbReference type="PROSITE" id="PS01032">
    <property type="entry name" value="PPM_1"/>
    <property type="match status" value="1"/>
</dbReference>
<evidence type="ECO:0000256" key="5">
    <source>
        <dbReference type="ARBA" id="ARBA00022723"/>
    </source>
</evidence>
<feature type="compositionally biased region" description="Low complexity" evidence="11">
    <location>
        <begin position="650"/>
        <end position="671"/>
    </location>
</feature>
<dbReference type="PROSITE" id="PS51746">
    <property type="entry name" value="PPM_2"/>
    <property type="match status" value="1"/>
</dbReference>
<dbReference type="Proteomes" id="UP000092666">
    <property type="component" value="Unassembled WGS sequence"/>
</dbReference>
<reference evidence="14" key="2">
    <citation type="submission" date="2013-12" db="EMBL/GenBank/DDBJ databases">
        <title>Evolution of pathogenesis and genome organization in the Tremellales.</title>
        <authorList>
            <person name="Cuomo C."/>
            <person name="Litvintseva A."/>
            <person name="Heitman J."/>
            <person name="Chen Y."/>
            <person name="Sun S."/>
            <person name="Springer D."/>
            <person name="Dromer F."/>
            <person name="Young S."/>
            <person name="Zeng Q."/>
            <person name="Chapman S."/>
            <person name="Gujja S."/>
            <person name="Saif S."/>
            <person name="Birren B."/>
        </authorList>
    </citation>
    <scope>NUCLEOTIDE SEQUENCE [LARGE SCALE GENOMIC DNA]</scope>
    <source>
        <strain evidence="14">BCC8398</strain>
    </source>
</reference>
<gene>
    <name evidence="13" type="ORF">I316_06451</name>
</gene>
<evidence type="ECO:0000256" key="7">
    <source>
        <dbReference type="ARBA" id="ARBA00022912"/>
    </source>
</evidence>
<keyword evidence="5" id="KW-0479">Metal-binding</keyword>
<dbReference type="InterPro" id="IPR015655">
    <property type="entry name" value="PP2C"/>
</dbReference>
<evidence type="ECO:0000256" key="1">
    <source>
        <dbReference type="ARBA" id="ARBA00001936"/>
    </source>
</evidence>
<feature type="compositionally biased region" description="Basic and acidic residues" evidence="11">
    <location>
        <begin position="712"/>
        <end position="721"/>
    </location>
</feature>
<dbReference type="GO" id="GO:0004722">
    <property type="term" value="F:protein serine/threonine phosphatase activity"/>
    <property type="evidence" value="ECO:0007669"/>
    <property type="project" value="UniProtKB-EC"/>
</dbReference>
<evidence type="ECO:0000256" key="11">
    <source>
        <dbReference type="SAM" id="MobiDB-lite"/>
    </source>
</evidence>
<keyword evidence="7 10" id="KW-0904">Protein phosphatase</keyword>